<dbReference type="KEGG" id="ari:UM93_01445"/>
<gene>
    <name evidence="2" type="ORF">UM93_01445</name>
</gene>
<proteinExistence type="predicted"/>
<accession>A0A0D4C2L0</accession>
<dbReference type="InterPro" id="IPR016181">
    <property type="entry name" value="Acyl_CoA_acyltransferase"/>
</dbReference>
<evidence type="ECO:0000259" key="1">
    <source>
        <dbReference type="PROSITE" id="PS51186"/>
    </source>
</evidence>
<evidence type="ECO:0000313" key="2">
    <source>
        <dbReference type="EMBL" id="AJT42779.1"/>
    </source>
</evidence>
<reference evidence="2 3" key="1">
    <citation type="journal article" date="2015" name="Genome Announc.">
        <title>Complete Genome Sequencing of Protease-Producing Novel Arthrobacter sp. Strain IHBB 11108 Using PacBio Single-Molecule Real-Time Sequencing Technology.</title>
        <authorList>
            <person name="Kiran S."/>
            <person name="Swarnkar M.K."/>
            <person name="Pal M."/>
            <person name="Thakur R."/>
            <person name="Tewari R."/>
            <person name="Singh A.K."/>
            <person name="Gulati A."/>
        </authorList>
    </citation>
    <scope>NUCLEOTIDE SEQUENCE [LARGE SCALE GENOMIC DNA]</scope>
    <source>
        <strain evidence="2 3">IHBB 11108</strain>
    </source>
</reference>
<protein>
    <submittedName>
        <fullName evidence="2">Acetyltransferase</fullName>
    </submittedName>
</protein>
<dbReference type="STRING" id="1618207.UM93_01445"/>
<dbReference type="OrthoDB" id="5241264at2"/>
<dbReference type="Pfam" id="PF13312">
    <property type="entry name" value="DUF4081"/>
    <property type="match status" value="1"/>
</dbReference>
<dbReference type="Gene3D" id="3.40.630.30">
    <property type="match status" value="1"/>
</dbReference>
<organism evidence="2 3">
    <name type="scientific">Psychromicrobium lacuslunae</name>
    <dbReference type="NCBI Taxonomy" id="1618207"/>
    <lineage>
        <taxon>Bacteria</taxon>
        <taxon>Bacillati</taxon>
        <taxon>Actinomycetota</taxon>
        <taxon>Actinomycetes</taxon>
        <taxon>Micrococcales</taxon>
        <taxon>Micrococcaceae</taxon>
        <taxon>Psychromicrobium</taxon>
    </lineage>
</organism>
<dbReference type="InterPro" id="IPR025289">
    <property type="entry name" value="DUF4081"/>
</dbReference>
<feature type="domain" description="N-acetyltransferase" evidence="1">
    <location>
        <begin position="159"/>
        <end position="299"/>
    </location>
</feature>
<dbReference type="PROSITE" id="PS51186">
    <property type="entry name" value="GNAT"/>
    <property type="match status" value="1"/>
</dbReference>
<dbReference type="Proteomes" id="UP000061839">
    <property type="component" value="Chromosome"/>
</dbReference>
<dbReference type="PATRIC" id="fig|1618207.4.peg.296"/>
<dbReference type="AlphaFoldDB" id="A0A0D4C2L0"/>
<dbReference type="InterPro" id="IPR000182">
    <property type="entry name" value="GNAT_dom"/>
</dbReference>
<dbReference type="Pfam" id="PF00583">
    <property type="entry name" value="Acetyltransf_1"/>
    <property type="match status" value="1"/>
</dbReference>
<dbReference type="EMBL" id="CP011005">
    <property type="protein sequence ID" value="AJT42779.1"/>
    <property type="molecule type" value="Genomic_DNA"/>
</dbReference>
<dbReference type="RefSeq" id="WP_045076684.1">
    <property type="nucleotide sequence ID" value="NZ_CP011005.1"/>
</dbReference>
<dbReference type="HOGENOM" id="CLU_086566_0_0_11"/>
<keyword evidence="3" id="KW-1185">Reference proteome</keyword>
<keyword evidence="2" id="KW-0808">Transferase</keyword>
<sequence length="299" mass="32671">MAKAASRVLPWSASPRFARANESAIRVLTDPDTELLRELVDRDPIANVFMASQLEHYGSAVPGLLGVQTIGYFDDAGQLLAACWVGSNVIPIEMSAELAPHFGEYLSALGRKHASIYGPADAVLGIFQRMHSNGARAAEVRACQPLMAIDQDSQLSATPELRVSEMADFDRILPAAAAMFEEEVGYSPYSAGEDFYRRRVASLIRQGHSFSHLDGAGEVIFKADLGAVSQAVSQVQGVWLRPELRGRGLSHGYMAAVVRLARRLTPTVSLYVNDYNRRAYASYQKVGFKRVGTFATVLF</sequence>
<dbReference type="SUPFAM" id="SSF55729">
    <property type="entry name" value="Acyl-CoA N-acyltransferases (Nat)"/>
    <property type="match status" value="1"/>
</dbReference>
<evidence type="ECO:0000313" key="3">
    <source>
        <dbReference type="Proteomes" id="UP000061839"/>
    </source>
</evidence>
<dbReference type="GO" id="GO:0016747">
    <property type="term" value="F:acyltransferase activity, transferring groups other than amino-acyl groups"/>
    <property type="evidence" value="ECO:0007669"/>
    <property type="project" value="InterPro"/>
</dbReference>
<name>A0A0D4C2L0_9MICC</name>